<dbReference type="EMBL" id="VSSQ01008863">
    <property type="protein sequence ID" value="MPM40063.1"/>
    <property type="molecule type" value="Genomic_DNA"/>
</dbReference>
<organism evidence="2">
    <name type="scientific">bioreactor metagenome</name>
    <dbReference type="NCBI Taxonomy" id="1076179"/>
    <lineage>
        <taxon>unclassified sequences</taxon>
        <taxon>metagenomes</taxon>
        <taxon>ecological metagenomes</taxon>
    </lineage>
</organism>
<accession>A0A644ZMY7</accession>
<evidence type="ECO:0000256" key="1">
    <source>
        <dbReference type="SAM" id="Phobius"/>
    </source>
</evidence>
<protein>
    <recommendedName>
        <fullName evidence="3">PepSY domain-containing protein</fullName>
    </recommendedName>
</protein>
<evidence type="ECO:0000313" key="2">
    <source>
        <dbReference type="EMBL" id="MPM40063.1"/>
    </source>
</evidence>
<dbReference type="AlphaFoldDB" id="A0A644ZMY7"/>
<gene>
    <name evidence="2" type="ORF">SDC9_86701</name>
</gene>
<proteinExistence type="predicted"/>
<keyword evidence="1" id="KW-0472">Membrane</keyword>
<keyword evidence="1" id="KW-1133">Transmembrane helix</keyword>
<sequence length="162" mass="18261">MRVLHRDIGFLTIGLTLVYALSGILLIYRNTDLLKTEKVEEKQLATNLSGNDLGQQLRIRNFKVEREEGETIYFKEGFYHAATGKSVVTRKVYISPFDKLVDLHKITGTHRVSVLSLVYGFMLCFLAVSSLFMFKFGSRKSRRGIAMIALSIVITVAIVALV</sequence>
<feature type="transmembrane region" description="Helical" evidence="1">
    <location>
        <begin position="144"/>
        <end position="161"/>
    </location>
</feature>
<name>A0A644ZMY7_9ZZZZ</name>
<keyword evidence="1" id="KW-0812">Transmembrane</keyword>
<feature type="transmembrane region" description="Helical" evidence="1">
    <location>
        <begin position="112"/>
        <end position="132"/>
    </location>
</feature>
<evidence type="ECO:0008006" key="3">
    <source>
        <dbReference type="Google" id="ProtNLM"/>
    </source>
</evidence>
<comment type="caution">
    <text evidence="2">The sequence shown here is derived from an EMBL/GenBank/DDBJ whole genome shotgun (WGS) entry which is preliminary data.</text>
</comment>
<reference evidence="2" key="1">
    <citation type="submission" date="2019-08" db="EMBL/GenBank/DDBJ databases">
        <authorList>
            <person name="Kucharzyk K."/>
            <person name="Murdoch R.W."/>
            <person name="Higgins S."/>
            <person name="Loffler F."/>
        </authorList>
    </citation>
    <scope>NUCLEOTIDE SEQUENCE</scope>
</reference>
<feature type="transmembrane region" description="Helical" evidence="1">
    <location>
        <begin position="7"/>
        <end position="28"/>
    </location>
</feature>